<proteinExistence type="predicted"/>
<keyword evidence="7" id="KW-0472">Membrane</keyword>
<gene>
    <name evidence="9" type="ORF">CTOB1V02_LOCUS13869</name>
</gene>
<dbReference type="GO" id="GO:0015031">
    <property type="term" value="P:protein transport"/>
    <property type="evidence" value="ECO:0007669"/>
    <property type="project" value="UniProtKB-KW"/>
</dbReference>
<evidence type="ECO:0000256" key="3">
    <source>
        <dbReference type="ARBA" id="ARBA00022692"/>
    </source>
</evidence>
<keyword evidence="3" id="KW-0812">Transmembrane</keyword>
<evidence type="ECO:0000256" key="6">
    <source>
        <dbReference type="ARBA" id="ARBA00023010"/>
    </source>
</evidence>
<evidence type="ECO:0000259" key="8">
    <source>
        <dbReference type="Pfam" id="PF21760"/>
    </source>
</evidence>
<accession>A0A7R8ZT70</accession>
<sequence>MNVVLQVSVRDLIVDLANGNDDPFLKEILAATDQLQKNSSNAYLDDFFAEYKRLKQEKGLDTKLASTNLFGNQKNADKFDLSSTDAEVEKKIRQEIDAKIAVANKIIRQRIDRFGVSSPNVQRIEGSGRILVELPGVKDAERVKELLQSTAKLEFWEVVVPGRNQATVDFIGKALGVPSSDSTAGTPLNTAEVNKMLKSPAAKSKLPGFLRKAKFLWGSKVIKAEDNQKEYLDLYIVKGQANGSALMSGDIVQESSAERDLN</sequence>
<evidence type="ECO:0000256" key="4">
    <source>
        <dbReference type="ARBA" id="ARBA00022927"/>
    </source>
</evidence>
<dbReference type="EMBL" id="OB676256">
    <property type="protein sequence ID" value="CAD7236054.1"/>
    <property type="molecule type" value="Genomic_DNA"/>
</dbReference>
<feature type="domain" description="Protein translocase subunit SecDF P1" evidence="8">
    <location>
        <begin position="103"/>
        <end position="158"/>
    </location>
</feature>
<keyword evidence="5" id="KW-1133">Transmembrane helix</keyword>
<dbReference type="InterPro" id="IPR048631">
    <property type="entry name" value="SecD_1st"/>
</dbReference>
<keyword evidence="4" id="KW-0653">Protein transport</keyword>
<feature type="non-terminal residue" evidence="9">
    <location>
        <position position="1"/>
    </location>
</feature>
<keyword evidence="6" id="KW-0811">Translocation</keyword>
<name>A0A7R8ZT70_9CRUS</name>
<reference evidence="9" key="1">
    <citation type="submission" date="2020-11" db="EMBL/GenBank/DDBJ databases">
        <authorList>
            <person name="Tran Van P."/>
        </authorList>
    </citation>
    <scope>NUCLEOTIDE SEQUENCE</scope>
</reference>
<protein>
    <recommendedName>
        <fullName evidence="8">Protein translocase subunit SecDF P1 domain-containing protein</fullName>
    </recommendedName>
</protein>
<dbReference type="AlphaFoldDB" id="A0A7R8ZT70"/>
<evidence type="ECO:0000256" key="2">
    <source>
        <dbReference type="ARBA" id="ARBA00022475"/>
    </source>
</evidence>
<dbReference type="Gene3D" id="3.30.70.3220">
    <property type="match status" value="1"/>
</dbReference>
<dbReference type="Pfam" id="PF21760">
    <property type="entry name" value="SecD_1st"/>
    <property type="match status" value="1"/>
</dbReference>
<dbReference type="PANTHER" id="PTHR30081">
    <property type="entry name" value="PROTEIN-EXPORT MEMBRANE PROTEIN SEC"/>
    <property type="match status" value="1"/>
</dbReference>
<organism evidence="9">
    <name type="scientific">Cyprideis torosa</name>
    <dbReference type="NCBI Taxonomy" id="163714"/>
    <lineage>
        <taxon>Eukaryota</taxon>
        <taxon>Metazoa</taxon>
        <taxon>Ecdysozoa</taxon>
        <taxon>Arthropoda</taxon>
        <taxon>Crustacea</taxon>
        <taxon>Oligostraca</taxon>
        <taxon>Ostracoda</taxon>
        <taxon>Podocopa</taxon>
        <taxon>Podocopida</taxon>
        <taxon>Cytherocopina</taxon>
        <taxon>Cytheroidea</taxon>
        <taxon>Cytherideidae</taxon>
        <taxon>Cyprideis</taxon>
    </lineage>
</organism>
<keyword evidence="2" id="KW-1003">Cell membrane</keyword>
<evidence type="ECO:0000256" key="5">
    <source>
        <dbReference type="ARBA" id="ARBA00022989"/>
    </source>
</evidence>
<dbReference type="InterPro" id="IPR022813">
    <property type="entry name" value="SecD/SecF_arch_bac"/>
</dbReference>
<evidence type="ECO:0000313" key="9">
    <source>
        <dbReference type="EMBL" id="CAD7236054.1"/>
    </source>
</evidence>
<evidence type="ECO:0000256" key="7">
    <source>
        <dbReference type="ARBA" id="ARBA00023136"/>
    </source>
</evidence>
<dbReference type="GO" id="GO:0005886">
    <property type="term" value="C:plasma membrane"/>
    <property type="evidence" value="ECO:0007669"/>
    <property type="project" value="TreeGrafter"/>
</dbReference>
<keyword evidence="1" id="KW-0813">Transport</keyword>
<evidence type="ECO:0000256" key="1">
    <source>
        <dbReference type="ARBA" id="ARBA00022448"/>
    </source>
</evidence>